<name>A0A8C0HL17_9AVES</name>
<evidence type="ECO:0000256" key="1">
    <source>
        <dbReference type="ARBA" id="ARBA00005968"/>
    </source>
</evidence>
<comment type="similarity">
    <text evidence="1">Belongs to the transglutaminase superfamily. Transglutaminase family.</text>
</comment>
<dbReference type="PANTHER" id="PTHR11590:SF44">
    <property type="entry name" value="PROTEIN 4.2"/>
    <property type="match status" value="1"/>
</dbReference>
<evidence type="ECO:0000313" key="4">
    <source>
        <dbReference type="Proteomes" id="UP000694555"/>
    </source>
</evidence>
<dbReference type="Ensembl" id="ENSBJAT00000012157.1">
    <property type="protein sequence ID" value="ENSBJAP00000011826.1"/>
    <property type="gene ID" value="ENSBJAG00000007989.1"/>
</dbReference>
<feature type="domain" description="Transglutaminase C-terminal" evidence="2">
    <location>
        <begin position="88"/>
        <end position="185"/>
    </location>
</feature>
<dbReference type="AlphaFoldDB" id="A0A8C0HL17"/>
<dbReference type="PANTHER" id="PTHR11590">
    <property type="entry name" value="PROTEIN-GLUTAMINE GAMMA-GLUTAMYLTRANSFERASE"/>
    <property type="match status" value="1"/>
</dbReference>
<dbReference type="GO" id="GO:0003810">
    <property type="term" value="F:protein-glutamine gamma-glutamyltransferase activity"/>
    <property type="evidence" value="ECO:0007669"/>
    <property type="project" value="InterPro"/>
</dbReference>
<protein>
    <recommendedName>
        <fullName evidence="2">Transglutaminase C-terminal domain-containing protein</fullName>
    </recommendedName>
</protein>
<keyword evidence="4" id="KW-1185">Reference proteome</keyword>
<organism evidence="3 4">
    <name type="scientific">Buteo japonicus</name>
    <dbReference type="NCBI Taxonomy" id="224669"/>
    <lineage>
        <taxon>Eukaryota</taxon>
        <taxon>Metazoa</taxon>
        <taxon>Chordata</taxon>
        <taxon>Craniata</taxon>
        <taxon>Vertebrata</taxon>
        <taxon>Euteleostomi</taxon>
        <taxon>Archelosauria</taxon>
        <taxon>Archosauria</taxon>
        <taxon>Dinosauria</taxon>
        <taxon>Saurischia</taxon>
        <taxon>Theropoda</taxon>
        <taxon>Coelurosauria</taxon>
        <taxon>Aves</taxon>
        <taxon>Neognathae</taxon>
        <taxon>Neoaves</taxon>
        <taxon>Telluraves</taxon>
        <taxon>Accipitrimorphae</taxon>
        <taxon>Accipitriformes</taxon>
        <taxon>Accipitridae</taxon>
        <taxon>Accipitrinae</taxon>
        <taxon>Buteo</taxon>
    </lineage>
</organism>
<reference evidence="3" key="2">
    <citation type="submission" date="2025-09" db="UniProtKB">
        <authorList>
            <consortium name="Ensembl"/>
        </authorList>
    </citation>
    <scope>IDENTIFICATION</scope>
</reference>
<dbReference type="Pfam" id="PF00927">
    <property type="entry name" value="Transglut_C"/>
    <property type="match status" value="1"/>
</dbReference>
<dbReference type="InterPro" id="IPR013783">
    <property type="entry name" value="Ig-like_fold"/>
</dbReference>
<dbReference type="InterPro" id="IPR008958">
    <property type="entry name" value="Transglutaminase_C"/>
</dbReference>
<dbReference type="InterPro" id="IPR050779">
    <property type="entry name" value="Transglutaminase"/>
</dbReference>
<reference evidence="3" key="1">
    <citation type="submission" date="2025-08" db="UniProtKB">
        <authorList>
            <consortium name="Ensembl"/>
        </authorList>
    </citation>
    <scope>IDENTIFICATION</scope>
</reference>
<accession>A0A8C0HL17</accession>
<dbReference type="FunFam" id="2.60.40.10:FF:000090">
    <property type="entry name" value="Protein-glutamine gamma-glutamyltransferase 2"/>
    <property type="match status" value="1"/>
</dbReference>
<dbReference type="Proteomes" id="UP000694555">
    <property type="component" value="Unplaced"/>
</dbReference>
<evidence type="ECO:0000313" key="3">
    <source>
        <dbReference type="Ensembl" id="ENSBJAP00000011826.1"/>
    </source>
</evidence>
<dbReference type="InterPro" id="IPR036238">
    <property type="entry name" value="Transglutaminase_C_sf"/>
</dbReference>
<proteinExistence type="inferred from homology"/>
<sequence>MLQLLVQCWALNTPRCHTGYDQTVLIICIDICILPLSIPANNLQVSVPYSQYRKELGENHLLRLTATLRVEDSFYIYFAQEEISICDPALTIEFPENMVQYQPSIAKISLLNPLTEPLEKCVIVVAGRGLIYKQRQYKLDSVQPKSIRQLQIPFTPTQAGPRRLTAHLTCLQLQNLKSYKTIDVAAA</sequence>
<dbReference type="SUPFAM" id="SSF49309">
    <property type="entry name" value="Transglutaminase, two C-terminal domains"/>
    <property type="match status" value="2"/>
</dbReference>
<dbReference type="Gene3D" id="2.60.40.10">
    <property type="entry name" value="Immunoglobulins"/>
    <property type="match status" value="2"/>
</dbReference>
<evidence type="ECO:0000259" key="2">
    <source>
        <dbReference type="Pfam" id="PF00927"/>
    </source>
</evidence>